<dbReference type="STRING" id="414048.SAMN04489864_1055"/>
<name>A0A1I2X5H2_9SPHI</name>
<dbReference type="AlphaFoldDB" id="A0A1I2X5H2"/>
<gene>
    <name evidence="1" type="ORF">SAMN04489864_1055</name>
</gene>
<dbReference type="Proteomes" id="UP000199666">
    <property type="component" value="Unassembled WGS sequence"/>
</dbReference>
<dbReference type="EMBL" id="FOPP01000005">
    <property type="protein sequence ID" value="SFH08662.1"/>
    <property type="molecule type" value="Genomic_DNA"/>
</dbReference>
<proteinExistence type="predicted"/>
<protein>
    <submittedName>
        <fullName evidence="1">Uncharacterized protein</fullName>
    </submittedName>
</protein>
<evidence type="ECO:0000313" key="2">
    <source>
        <dbReference type="Proteomes" id="UP000199666"/>
    </source>
</evidence>
<accession>A0A1I2X5H2</accession>
<organism evidence="1 2">
    <name type="scientific">Pedobacter insulae</name>
    <dbReference type="NCBI Taxonomy" id="414048"/>
    <lineage>
        <taxon>Bacteria</taxon>
        <taxon>Pseudomonadati</taxon>
        <taxon>Bacteroidota</taxon>
        <taxon>Sphingobacteriia</taxon>
        <taxon>Sphingobacteriales</taxon>
        <taxon>Sphingobacteriaceae</taxon>
        <taxon>Pedobacter</taxon>
    </lineage>
</organism>
<reference evidence="1 2" key="1">
    <citation type="submission" date="2016-10" db="EMBL/GenBank/DDBJ databases">
        <authorList>
            <person name="de Groot N.N."/>
        </authorList>
    </citation>
    <scope>NUCLEOTIDE SEQUENCE [LARGE SCALE GENOMIC DNA]</scope>
    <source>
        <strain evidence="1 2">DSM 18684</strain>
    </source>
</reference>
<sequence>MTVLIFFILSNYPPLDLVFHTFTNEGYYKYTNYDGSNIMQEGVHKNYGLDRIKRLHQFWLNKNHEAPDKALYRVFWKNPLAFWRWKNYFQDERYKLPYKDWDEIKALAEKNKSTTKNPNNSY</sequence>
<keyword evidence="2" id="KW-1185">Reference proteome</keyword>
<evidence type="ECO:0000313" key="1">
    <source>
        <dbReference type="EMBL" id="SFH08662.1"/>
    </source>
</evidence>